<dbReference type="FunCoup" id="A0A5J5EYI0">
    <property type="interactions" value="350"/>
</dbReference>
<dbReference type="Proteomes" id="UP000326924">
    <property type="component" value="Unassembled WGS sequence"/>
</dbReference>
<name>A0A5J5EYI0_9PEZI</name>
<evidence type="ECO:0000256" key="4">
    <source>
        <dbReference type="SAM" id="MobiDB-lite"/>
    </source>
</evidence>
<feature type="region of interest" description="Disordered" evidence="4">
    <location>
        <begin position="995"/>
        <end position="1038"/>
    </location>
</feature>
<evidence type="ECO:0000256" key="1">
    <source>
        <dbReference type="ARBA" id="ARBA00004123"/>
    </source>
</evidence>
<dbReference type="OrthoDB" id="342531at2759"/>
<dbReference type="InterPro" id="IPR016024">
    <property type="entry name" value="ARM-type_fold"/>
</dbReference>
<dbReference type="PANTHER" id="PTHR13213:SF2">
    <property type="entry name" value="MYB-BINDING PROTEIN 1A"/>
    <property type="match status" value="1"/>
</dbReference>
<evidence type="ECO:0000256" key="2">
    <source>
        <dbReference type="ARBA" id="ARBA00006809"/>
    </source>
</evidence>
<feature type="compositionally biased region" description="Acidic residues" evidence="4">
    <location>
        <begin position="701"/>
        <end position="752"/>
    </location>
</feature>
<dbReference type="AlphaFoldDB" id="A0A5J5EYI0"/>
<dbReference type="SUPFAM" id="SSF48371">
    <property type="entry name" value="ARM repeat"/>
    <property type="match status" value="1"/>
</dbReference>
<reference evidence="5 6" key="1">
    <citation type="submission" date="2019-09" db="EMBL/GenBank/DDBJ databases">
        <title>Draft genome of the ectomycorrhizal ascomycete Sphaerosporella brunnea.</title>
        <authorList>
            <consortium name="DOE Joint Genome Institute"/>
            <person name="Benucci G.M."/>
            <person name="Marozzi G."/>
            <person name="Antonielli L."/>
            <person name="Sanchez S."/>
            <person name="Marco P."/>
            <person name="Wang X."/>
            <person name="Falini L.B."/>
            <person name="Barry K."/>
            <person name="Haridas S."/>
            <person name="Lipzen A."/>
            <person name="Labutti K."/>
            <person name="Grigoriev I.V."/>
            <person name="Murat C."/>
            <person name="Martin F."/>
            <person name="Albertini E."/>
            <person name="Donnini D."/>
            <person name="Bonito G."/>
        </authorList>
    </citation>
    <scope>NUCLEOTIDE SEQUENCE [LARGE SCALE GENOMIC DNA]</scope>
    <source>
        <strain evidence="5 6">Sb_GMNB300</strain>
    </source>
</reference>
<sequence length="1038" mass="114123">MSLSLYKPLGDNDEVTRLAAAKQLSSELATLLAGERTEQSKSDVDYALKRLTKGIASGRDSARPGFAVVLTEFLASLQADGNAEKWGISLDDAVAAVVKNTAIPGHASGQEERDYWLGRLFGLQSVFQSNVLFINDDTIAEYPAVLDLLFELARKKPWLMESSAWTVAASIPRWPEVVKTKAAEITYAKLVESGLAKTGEGVGILLALQANIPVVAPPKDVWSKGSPLLTGNLVTLARVLKESGAKEEGAKTKGSWNPKLGFVWESLLNVYFSDDEVWKAVKEGKHPVAPWSEFWRVVVDESLFSGSSSEERKFWGFLFFFKSLDRVNAPEDLSIMFSKNLMRCMINQLADAERYLNKAAAKASRTLIAKAEASAWMAPVIFKQLVSNNGTPNFDNLTKTKTVDKVICSADEPGLVQIVGELQNVMLNPLASSPDVEDPTKAAEVRRQWAADQLLSAIRSGKTVKAESWLKKVIELFTTFGYFEVVDKKRKPAIPVSTTSQGMFRARLMSCLTHLISLKEGGGNNDSWPFMAIRTIAGLTEKKNSYKFAIELDDAISEALDKANKSVAKLRKKRATNPDDAQLLSFELLYSLIILQVYNGESDALSVLEDLQSIQEKILKSEKKSKKSKAADEDEGMGMDPSEVLVDILLSFLSKPSMLLKRLAQTVFTSFCGSITRAGLERCFEVLETKEGLDGQASLFDNEDDEEEVGEDEDEDGLDSDVEMISNPDDEEEDSDIEILSASEDENDSDAEAADRNEEEARKLEAALQTVLSAPAGEDSDSDADLDDDAMLELDEKISQIFAKRKQAANKKSQKKEAKELIVNFKTKILELLEIFAKTAPESPLALEVLLPCLVLARSTRDQKLQDRALAVVRTFAHHSKREGVPKILTEDLDRAHELLAFVHEEMAKGGTKARRAACSSASILVCRTIVASDPARFGATAAAYSATMVRWVQDPRLGIDNSFFSDFVGWAGSVRGKLGKEEEEVKEEVVVAVGKGKKEKRKREEVEEAVVEEETKANGNNGGGKKKRRKGKKGGKS</sequence>
<dbReference type="Pfam" id="PF04931">
    <property type="entry name" value="DNA_pol_phi"/>
    <property type="match status" value="1"/>
</dbReference>
<feature type="compositionally biased region" description="Basic and acidic residues" evidence="4">
    <location>
        <begin position="753"/>
        <end position="763"/>
    </location>
</feature>
<dbReference type="InterPro" id="IPR007015">
    <property type="entry name" value="DNA_pol_V/MYBBP1A"/>
</dbReference>
<comment type="caution">
    <text evidence="5">The sequence shown here is derived from an EMBL/GenBank/DDBJ whole genome shotgun (WGS) entry which is preliminary data.</text>
</comment>
<protein>
    <submittedName>
        <fullName evidence="5">DNA polymerase phi-domain-containing protein</fullName>
    </submittedName>
</protein>
<dbReference type="EMBL" id="VXIS01000079">
    <property type="protein sequence ID" value="KAA8907472.1"/>
    <property type="molecule type" value="Genomic_DNA"/>
</dbReference>
<dbReference type="GO" id="GO:0005730">
    <property type="term" value="C:nucleolus"/>
    <property type="evidence" value="ECO:0007669"/>
    <property type="project" value="InterPro"/>
</dbReference>
<feature type="region of interest" description="Disordered" evidence="4">
    <location>
        <begin position="695"/>
        <end position="763"/>
    </location>
</feature>
<feature type="compositionally biased region" description="Basic residues" evidence="4">
    <location>
        <begin position="1025"/>
        <end position="1038"/>
    </location>
</feature>
<organism evidence="5 6">
    <name type="scientific">Sphaerosporella brunnea</name>
    <dbReference type="NCBI Taxonomy" id="1250544"/>
    <lineage>
        <taxon>Eukaryota</taxon>
        <taxon>Fungi</taxon>
        <taxon>Dikarya</taxon>
        <taxon>Ascomycota</taxon>
        <taxon>Pezizomycotina</taxon>
        <taxon>Pezizomycetes</taxon>
        <taxon>Pezizales</taxon>
        <taxon>Pyronemataceae</taxon>
        <taxon>Sphaerosporella</taxon>
    </lineage>
</organism>
<proteinExistence type="inferred from homology"/>
<evidence type="ECO:0000313" key="5">
    <source>
        <dbReference type="EMBL" id="KAA8907472.1"/>
    </source>
</evidence>
<dbReference type="GO" id="GO:0006355">
    <property type="term" value="P:regulation of DNA-templated transcription"/>
    <property type="evidence" value="ECO:0007669"/>
    <property type="project" value="InterPro"/>
</dbReference>
<keyword evidence="6" id="KW-1185">Reference proteome</keyword>
<dbReference type="GO" id="GO:0000182">
    <property type="term" value="F:rDNA binding"/>
    <property type="evidence" value="ECO:0007669"/>
    <property type="project" value="TreeGrafter"/>
</dbReference>
<comment type="subcellular location">
    <subcellularLocation>
        <location evidence="1">Nucleus</location>
    </subcellularLocation>
</comment>
<accession>A0A5J5EYI0</accession>
<comment type="similarity">
    <text evidence="2">Belongs to the MYBBP1A family.</text>
</comment>
<evidence type="ECO:0000313" key="6">
    <source>
        <dbReference type="Proteomes" id="UP000326924"/>
    </source>
</evidence>
<gene>
    <name evidence="5" type="ORF">FN846DRAFT_947269</name>
</gene>
<evidence type="ECO:0000256" key="3">
    <source>
        <dbReference type="ARBA" id="ARBA00023242"/>
    </source>
</evidence>
<keyword evidence="3" id="KW-0539">Nucleus</keyword>
<dbReference type="InParanoid" id="A0A5J5EYI0"/>
<dbReference type="PANTHER" id="PTHR13213">
    <property type="entry name" value="MYB-BINDING PROTEIN 1A FAMILY MEMBER"/>
    <property type="match status" value="1"/>
</dbReference>